<accession>A0A7G1H0B1</accession>
<evidence type="ECO:0000313" key="3">
    <source>
        <dbReference type="Proteomes" id="UP000516360"/>
    </source>
</evidence>
<protein>
    <recommendedName>
        <fullName evidence="1">MvaI/BcnI restriction endonuclease domain-containing protein</fullName>
    </recommendedName>
</protein>
<gene>
    <name evidence="2" type="ORF">JZK55_06640</name>
</gene>
<dbReference type="Pfam" id="PF15515">
    <property type="entry name" value="MvaI_BcnI"/>
    <property type="match status" value="1"/>
</dbReference>
<dbReference type="Proteomes" id="UP000516360">
    <property type="component" value="Chromosome"/>
</dbReference>
<proteinExistence type="predicted"/>
<evidence type="ECO:0000259" key="1">
    <source>
        <dbReference type="Pfam" id="PF15515"/>
    </source>
</evidence>
<sequence length="131" mass="15034">MSIGRPITQGLSLRVNDNNTINLIDSESNLLATWDVFVLVGKLLTKLSRVLFVIADRRIVEGREEFHYNEALILSEPQHRNFLNAFIAGKVGIDLRMHLKENGTVRNRGTGFRIKEIDMIDLYSNVRRLEI</sequence>
<dbReference type="EMBL" id="AP022873">
    <property type="protein sequence ID" value="BCB95742.1"/>
    <property type="molecule type" value="Genomic_DNA"/>
</dbReference>
<dbReference type="RefSeq" id="WP_203473222.1">
    <property type="nucleotide sequence ID" value="NZ_AP022873.1"/>
</dbReference>
<keyword evidence="3" id="KW-1185">Reference proteome</keyword>
<dbReference type="InterPro" id="IPR043005">
    <property type="entry name" value="MvaI_BcnI_rec"/>
</dbReference>
<evidence type="ECO:0000313" key="2">
    <source>
        <dbReference type="EMBL" id="BCB95742.1"/>
    </source>
</evidence>
<dbReference type="KEGG" id="dtp:JZK55_06640"/>
<dbReference type="AlphaFoldDB" id="A0A7G1H0B1"/>
<dbReference type="Gene3D" id="3.30.70.3570">
    <property type="entry name" value="MvaI/BcnI restriction endonuclease, recognition domain"/>
    <property type="match status" value="1"/>
</dbReference>
<feature type="domain" description="MvaI/BcnI restriction endonuclease" evidence="1">
    <location>
        <begin position="24"/>
        <end position="123"/>
    </location>
</feature>
<organism evidence="2 3">
    <name type="scientific">Dissulfurispira thermophila</name>
    <dbReference type="NCBI Taxonomy" id="2715679"/>
    <lineage>
        <taxon>Bacteria</taxon>
        <taxon>Pseudomonadati</taxon>
        <taxon>Nitrospirota</taxon>
        <taxon>Thermodesulfovibrionia</taxon>
        <taxon>Thermodesulfovibrionales</taxon>
        <taxon>Dissulfurispiraceae</taxon>
        <taxon>Dissulfurispira</taxon>
    </lineage>
</organism>
<name>A0A7G1H0B1_9BACT</name>
<dbReference type="InterPro" id="IPR029127">
    <property type="entry name" value="MvaI_BcnI"/>
</dbReference>
<reference evidence="2 3" key="1">
    <citation type="submission" date="2020-03" db="EMBL/GenBank/DDBJ databases">
        <title>Complete genome sequences of two sulfur-disproportionating bacterial strains T55J and Mzg5.</title>
        <authorList>
            <person name="Umezawa K."/>
            <person name="Kojima H."/>
            <person name="Kato Y."/>
            <person name="Fukui M."/>
        </authorList>
    </citation>
    <scope>NUCLEOTIDE SEQUENCE [LARGE SCALE GENOMIC DNA]</scope>
    <source>
        <strain evidence="2 3">T55J</strain>
    </source>
</reference>